<dbReference type="EMBL" id="JARQZJ010000003">
    <property type="protein sequence ID" value="KAK9870685.1"/>
    <property type="molecule type" value="Genomic_DNA"/>
</dbReference>
<feature type="signal peptide" evidence="1">
    <location>
        <begin position="1"/>
        <end position="20"/>
    </location>
</feature>
<dbReference type="Proteomes" id="UP001431783">
    <property type="component" value="Unassembled WGS sequence"/>
</dbReference>
<keyword evidence="1" id="KW-0732">Signal</keyword>
<evidence type="ECO:0000313" key="2">
    <source>
        <dbReference type="EMBL" id="KAK9870685.1"/>
    </source>
</evidence>
<sequence>MCVLTMFVLMLIVQWKLFNSHNPFQDMNISNKGYYDSKFIQRTITRSKHSPTTMNCSFRPMRNTPNHRRRPRRLFHPNITYRLLSLRVYVDENKPPCRPLGVACKSAWRAGGGGAATDYYAACIITLPQSERLRSDGTRCIQPEGRQDA</sequence>
<evidence type="ECO:0008006" key="4">
    <source>
        <dbReference type="Google" id="ProtNLM"/>
    </source>
</evidence>
<proteinExistence type="predicted"/>
<evidence type="ECO:0000256" key="1">
    <source>
        <dbReference type="SAM" id="SignalP"/>
    </source>
</evidence>
<feature type="chain" id="PRO_5043329447" description="Secreted protein" evidence="1">
    <location>
        <begin position="21"/>
        <end position="149"/>
    </location>
</feature>
<organism evidence="2 3">
    <name type="scientific">Henosepilachna vigintioctopunctata</name>
    <dbReference type="NCBI Taxonomy" id="420089"/>
    <lineage>
        <taxon>Eukaryota</taxon>
        <taxon>Metazoa</taxon>
        <taxon>Ecdysozoa</taxon>
        <taxon>Arthropoda</taxon>
        <taxon>Hexapoda</taxon>
        <taxon>Insecta</taxon>
        <taxon>Pterygota</taxon>
        <taxon>Neoptera</taxon>
        <taxon>Endopterygota</taxon>
        <taxon>Coleoptera</taxon>
        <taxon>Polyphaga</taxon>
        <taxon>Cucujiformia</taxon>
        <taxon>Coccinelloidea</taxon>
        <taxon>Coccinellidae</taxon>
        <taxon>Epilachninae</taxon>
        <taxon>Epilachnini</taxon>
        <taxon>Henosepilachna</taxon>
    </lineage>
</organism>
<keyword evidence="3" id="KW-1185">Reference proteome</keyword>
<protein>
    <recommendedName>
        <fullName evidence="4">Secreted protein</fullName>
    </recommendedName>
</protein>
<reference evidence="2 3" key="1">
    <citation type="submission" date="2023-03" db="EMBL/GenBank/DDBJ databases">
        <title>Genome insight into feeding habits of ladybird beetles.</title>
        <authorList>
            <person name="Li H.-S."/>
            <person name="Huang Y.-H."/>
            <person name="Pang H."/>
        </authorList>
    </citation>
    <scope>NUCLEOTIDE SEQUENCE [LARGE SCALE GENOMIC DNA]</scope>
    <source>
        <strain evidence="2">SYSU_2023b</strain>
        <tissue evidence="2">Whole body</tissue>
    </source>
</reference>
<name>A0AAW1TKQ2_9CUCU</name>
<evidence type="ECO:0000313" key="3">
    <source>
        <dbReference type="Proteomes" id="UP001431783"/>
    </source>
</evidence>
<dbReference type="AlphaFoldDB" id="A0AAW1TKQ2"/>
<gene>
    <name evidence="2" type="ORF">WA026_008256</name>
</gene>
<comment type="caution">
    <text evidence="2">The sequence shown here is derived from an EMBL/GenBank/DDBJ whole genome shotgun (WGS) entry which is preliminary data.</text>
</comment>
<accession>A0AAW1TKQ2</accession>